<dbReference type="InterPro" id="IPR011010">
    <property type="entry name" value="DNA_brk_join_enz"/>
</dbReference>
<dbReference type="PROSITE" id="PS51900">
    <property type="entry name" value="CB"/>
    <property type="match status" value="1"/>
</dbReference>
<dbReference type="Gene3D" id="1.10.150.130">
    <property type="match status" value="1"/>
</dbReference>
<accession>A0ABZ2N808</accession>
<evidence type="ECO:0000256" key="4">
    <source>
        <dbReference type="ARBA" id="ARBA00023172"/>
    </source>
</evidence>
<dbReference type="CDD" id="cd00397">
    <property type="entry name" value="DNA_BRE_C"/>
    <property type="match status" value="1"/>
</dbReference>
<evidence type="ECO:0000256" key="5">
    <source>
        <dbReference type="PROSITE-ProRule" id="PRU01248"/>
    </source>
</evidence>
<evidence type="ECO:0000256" key="3">
    <source>
        <dbReference type="ARBA" id="ARBA00023125"/>
    </source>
</evidence>
<evidence type="ECO:0000259" key="7">
    <source>
        <dbReference type="PROSITE" id="PS51900"/>
    </source>
</evidence>
<dbReference type="InterPro" id="IPR010998">
    <property type="entry name" value="Integrase_recombinase_N"/>
</dbReference>
<dbReference type="RefSeq" id="WP_338753399.1">
    <property type="nucleotide sequence ID" value="NZ_CP147404.1"/>
</dbReference>
<evidence type="ECO:0000313" key="8">
    <source>
        <dbReference type="EMBL" id="WXB93868.1"/>
    </source>
</evidence>
<dbReference type="InterPro" id="IPR004107">
    <property type="entry name" value="Integrase_SAM-like_N"/>
</dbReference>
<dbReference type="InterPro" id="IPR050090">
    <property type="entry name" value="Tyrosine_recombinase_XerCD"/>
</dbReference>
<proteinExistence type="inferred from homology"/>
<feature type="domain" description="Tyr recombinase" evidence="6">
    <location>
        <begin position="133"/>
        <end position="321"/>
    </location>
</feature>
<dbReference type="InterPro" id="IPR013762">
    <property type="entry name" value="Integrase-like_cat_sf"/>
</dbReference>
<dbReference type="SUPFAM" id="SSF56349">
    <property type="entry name" value="DNA breaking-rejoining enzymes"/>
    <property type="match status" value="1"/>
</dbReference>
<gene>
    <name evidence="8" type="ORF">WDJ61_04345</name>
</gene>
<sequence>MGRRKNELNGRELDIVAQPVTRAILMFDDALGIFLDDAKRKGLRDFTIVYYRREINYFRNYLAREEKSLLIHEVVRQDVDEYVEYMQQVSGLKNGTINAKLRAIRALFHFLYENKYIAKNPMDKYSLLRERAGNIETFTVKQLQALLNAPDRRTFTGQRDYTFMLLLLETGIRLNEATGILIEDVKLSEGLIFIRQTKNHFHRYVPIQAKMREQLKRYIQIRGTSECNHLFVTIDDTPMSRGALQKIVGQYGKKAGVKGVRCSPHTLRHTFAKMSVMNGAGIFELQKILGHSTMEMVRTYVNLYSSEVYEKHKDFSPLNNL</sequence>
<keyword evidence="3 5" id="KW-0238">DNA-binding</keyword>
<keyword evidence="2" id="KW-0229">DNA integration</keyword>
<name>A0ABZ2N808_9BACI</name>
<dbReference type="PANTHER" id="PTHR30349">
    <property type="entry name" value="PHAGE INTEGRASE-RELATED"/>
    <property type="match status" value="1"/>
</dbReference>
<dbReference type="PANTHER" id="PTHR30349:SF41">
    <property type="entry name" value="INTEGRASE_RECOMBINASE PROTEIN MJ0367-RELATED"/>
    <property type="match status" value="1"/>
</dbReference>
<evidence type="ECO:0000259" key="6">
    <source>
        <dbReference type="PROSITE" id="PS51898"/>
    </source>
</evidence>
<keyword evidence="4" id="KW-0233">DNA recombination</keyword>
<dbReference type="InterPro" id="IPR044068">
    <property type="entry name" value="CB"/>
</dbReference>
<dbReference type="EMBL" id="CP147404">
    <property type="protein sequence ID" value="WXB93868.1"/>
    <property type="molecule type" value="Genomic_DNA"/>
</dbReference>
<protein>
    <submittedName>
        <fullName evidence="8">Tyrosine-type recombinase/integrase</fullName>
    </submittedName>
</protein>
<comment type="similarity">
    <text evidence="1">Belongs to the 'phage' integrase family.</text>
</comment>
<evidence type="ECO:0000256" key="1">
    <source>
        <dbReference type="ARBA" id="ARBA00008857"/>
    </source>
</evidence>
<dbReference type="Gene3D" id="1.10.443.10">
    <property type="entry name" value="Intergrase catalytic core"/>
    <property type="match status" value="1"/>
</dbReference>
<dbReference type="Pfam" id="PF00589">
    <property type="entry name" value="Phage_integrase"/>
    <property type="match status" value="1"/>
</dbReference>
<keyword evidence="9" id="KW-1185">Reference proteome</keyword>
<organism evidence="8 9">
    <name type="scientific">Bacillus kandeliae</name>
    <dbReference type="NCBI Taxonomy" id="3129297"/>
    <lineage>
        <taxon>Bacteria</taxon>
        <taxon>Bacillati</taxon>
        <taxon>Bacillota</taxon>
        <taxon>Bacilli</taxon>
        <taxon>Bacillales</taxon>
        <taxon>Bacillaceae</taxon>
        <taxon>Bacillus</taxon>
    </lineage>
</organism>
<feature type="domain" description="Core-binding (CB)" evidence="7">
    <location>
        <begin position="25"/>
        <end position="112"/>
    </location>
</feature>
<dbReference type="PROSITE" id="PS51898">
    <property type="entry name" value="TYR_RECOMBINASE"/>
    <property type="match status" value="1"/>
</dbReference>
<dbReference type="Proteomes" id="UP001387364">
    <property type="component" value="Chromosome"/>
</dbReference>
<reference evidence="8 9" key="1">
    <citation type="submission" date="2024-02" db="EMBL/GenBank/DDBJ databases">
        <title>Seven novel Bacillus-like species.</title>
        <authorList>
            <person name="Liu G."/>
        </authorList>
    </citation>
    <scope>NUCLEOTIDE SEQUENCE [LARGE SCALE GENOMIC DNA]</scope>
    <source>
        <strain evidence="8 9">FJAT-52991</strain>
    </source>
</reference>
<dbReference type="InterPro" id="IPR002104">
    <property type="entry name" value="Integrase_catalytic"/>
</dbReference>
<evidence type="ECO:0000256" key="2">
    <source>
        <dbReference type="ARBA" id="ARBA00022908"/>
    </source>
</evidence>
<dbReference type="Pfam" id="PF02899">
    <property type="entry name" value="Phage_int_SAM_1"/>
    <property type="match status" value="1"/>
</dbReference>
<evidence type="ECO:0000313" key="9">
    <source>
        <dbReference type="Proteomes" id="UP001387364"/>
    </source>
</evidence>